<dbReference type="GO" id="GO:0016829">
    <property type="term" value="F:lyase activity"/>
    <property type="evidence" value="ECO:0007669"/>
    <property type="project" value="UniProtKB-KW"/>
</dbReference>
<keyword evidence="2" id="KW-0456">Lyase</keyword>
<dbReference type="Gene3D" id="3.10.540.20">
    <property type="match status" value="1"/>
</dbReference>
<comment type="caution">
    <text evidence="2">The sequence shown here is derived from an EMBL/GenBank/DDBJ whole genome shotgun (WGS) entry which is preliminary data.</text>
</comment>
<dbReference type="Proteomes" id="UP000244168">
    <property type="component" value="Unassembled WGS sequence"/>
</dbReference>
<evidence type="ECO:0000313" key="3">
    <source>
        <dbReference type="Proteomes" id="UP000244168"/>
    </source>
</evidence>
<dbReference type="Pfam" id="PF14099">
    <property type="entry name" value="Polysacc_lyase"/>
    <property type="match status" value="1"/>
</dbReference>
<evidence type="ECO:0000313" key="2">
    <source>
        <dbReference type="EMBL" id="PTQ93978.1"/>
    </source>
</evidence>
<dbReference type="OrthoDB" id="749665at2"/>
<dbReference type="AlphaFoldDB" id="A0A2T5J616"/>
<organism evidence="2 3">
    <name type="scientific">Mucilaginibacter yixingensis</name>
    <dbReference type="NCBI Taxonomy" id="1295612"/>
    <lineage>
        <taxon>Bacteria</taxon>
        <taxon>Pseudomonadati</taxon>
        <taxon>Bacteroidota</taxon>
        <taxon>Sphingobacteriia</taxon>
        <taxon>Sphingobacteriales</taxon>
        <taxon>Sphingobacteriaceae</taxon>
        <taxon>Mucilaginibacter</taxon>
    </lineage>
</organism>
<name>A0A2T5J616_9SPHI</name>
<dbReference type="RefSeq" id="WP_107830279.1">
    <property type="nucleotide sequence ID" value="NZ_CP160205.1"/>
</dbReference>
<reference evidence="2 3" key="1">
    <citation type="submission" date="2018-04" db="EMBL/GenBank/DDBJ databases">
        <title>Genomic Encyclopedia of Archaeal and Bacterial Type Strains, Phase II (KMG-II): from individual species to whole genera.</title>
        <authorList>
            <person name="Goeker M."/>
        </authorList>
    </citation>
    <scope>NUCLEOTIDE SEQUENCE [LARGE SCALE GENOMIC DNA]</scope>
    <source>
        <strain evidence="2 3">DSM 26809</strain>
    </source>
</reference>
<proteinExistence type="predicted"/>
<keyword evidence="3" id="KW-1185">Reference proteome</keyword>
<evidence type="ECO:0000256" key="1">
    <source>
        <dbReference type="SAM" id="SignalP"/>
    </source>
</evidence>
<accession>A0A2T5J616</accession>
<feature type="chain" id="PRO_5015612740" evidence="1">
    <location>
        <begin position="21"/>
        <end position="384"/>
    </location>
</feature>
<keyword evidence="1" id="KW-0732">Signal</keyword>
<feature type="signal peptide" evidence="1">
    <location>
        <begin position="1"/>
        <end position="20"/>
    </location>
</feature>
<sequence length="384" mass="43504">MKKNLLPIATCLLSANFAMAQTQQLKPLPTRTNIEQDSAKKYDIIDGVWAGVGIKKKSAIQHDYALPFNGQPSYRFSLEADDNTLTDYDGKGTKGRAELAFAYATHDDFKDRPEKAYQDAQMTKTVYLNGKGRVPQASSCTYQFSFYLPSSYPANTNTIFAQWHGMPDRTLISTPNGQIKKLTIDEFAQLYNRMIFNKDTGYDKVKTTDNSGNIVYKTDKKPNGWLIEQGGYPPLAFGFSDGYFYIKANSDRKWLTDKSDRCNANVAKTDIMRPVKSVYKASTIAYKMPFENFPKDCWITFSANVNWSKYSGQTQTIVKDGQLDVQMVYNQNGKTVNKHIVDHQQIQIGRNDEDGYYFKFGIYRLGSSTVPVSYNLAGFSQKIN</sequence>
<protein>
    <submittedName>
        <fullName evidence="2">Heparin lyase</fullName>
    </submittedName>
</protein>
<dbReference type="InterPro" id="IPR025975">
    <property type="entry name" value="Polysacc_lyase"/>
</dbReference>
<gene>
    <name evidence="2" type="ORF">C8P68_10735</name>
</gene>
<dbReference type="Gene3D" id="2.60.120.200">
    <property type="match status" value="1"/>
</dbReference>
<dbReference type="EMBL" id="QAOQ01000007">
    <property type="protein sequence ID" value="PTQ93978.1"/>
    <property type="molecule type" value="Genomic_DNA"/>
</dbReference>